<gene>
    <name evidence="4" type="ORF">WMO63_13365</name>
</gene>
<dbReference type="PANTHER" id="PTHR39183:SF1">
    <property type="entry name" value="SPORE COAT PROTEIN F-LIKE PROTEIN YHCQ"/>
    <property type="match status" value="1"/>
</dbReference>
<evidence type="ECO:0000256" key="3">
    <source>
        <dbReference type="ARBA" id="ARBA00024344"/>
    </source>
</evidence>
<keyword evidence="5" id="KW-1185">Reference proteome</keyword>
<reference evidence="4 5" key="1">
    <citation type="submission" date="2024-03" db="EMBL/GenBank/DDBJ databases">
        <title>Human intestinal bacterial collection.</title>
        <authorList>
            <person name="Pauvert C."/>
            <person name="Hitch T.C.A."/>
            <person name="Clavel T."/>
        </authorList>
    </citation>
    <scope>NUCLEOTIDE SEQUENCE [LARGE SCALE GENOMIC DNA]</scope>
    <source>
        <strain evidence="4 5">CLA-SR-H024</strain>
    </source>
</reference>
<sequence>MLENGQQVHQNIQTGQVPQAMNHGGHEMFDVHEVLAGAINTLNLYKLLGGHIQDPELRDIHNRQSQFIQEEYNLTLQCFQTGQPPAKRTEPYMMKENNDFIFGMTQMPPSKPIQNVTEISDQHVAAAMLNALKGTASMKTMAASETTNPVVRRVIAASIPNCLEMAYEVSLYQNKHHYYQVPQLAAQDMQQILNGFAPAQGMPMQQQMNNNMH</sequence>
<keyword evidence="4" id="KW-0946">Virion</keyword>
<comment type="caution">
    <text evidence="4">The sequence shown here is derived from an EMBL/GenBank/DDBJ whole genome shotgun (WGS) entry which is preliminary data.</text>
</comment>
<accession>A0ABV1F1Q8</accession>
<comment type="subcellular location">
    <subcellularLocation>
        <location evidence="2">Spore coat</location>
    </subcellularLocation>
</comment>
<proteinExistence type="inferred from homology"/>
<dbReference type="Proteomes" id="UP001465426">
    <property type="component" value="Unassembled WGS sequence"/>
</dbReference>
<dbReference type="EMBL" id="JBBMFN010000031">
    <property type="protein sequence ID" value="MEQ2466656.1"/>
    <property type="molecule type" value="Genomic_DNA"/>
</dbReference>
<dbReference type="Gene3D" id="1.20.1260.10">
    <property type="match status" value="1"/>
</dbReference>
<name>A0ABV1F1Q8_9BACI</name>
<dbReference type="InterPro" id="IPR012851">
    <property type="entry name" value="Spore_coat_CotF-like"/>
</dbReference>
<comment type="similarity">
    <text evidence="3">Belongs to the CotF family.</text>
</comment>
<evidence type="ECO:0000313" key="4">
    <source>
        <dbReference type="EMBL" id="MEQ2466656.1"/>
    </source>
</evidence>
<evidence type="ECO:0000256" key="2">
    <source>
        <dbReference type="ARBA" id="ARBA00024325"/>
    </source>
</evidence>
<dbReference type="InterPro" id="IPR012347">
    <property type="entry name" value="Ferritin-like"/>
</dbReference>
<keyword evidence="4" id="KW-0167">Capsid protein</keyword>
<dbReference type="Pfam" id="PF07875">
    <property type="entry name" value="Coat_F"/>
    <property type="match status" value="1"/>
</dbReference>
<dbReference type="RefSeq" id="WP_031536401.1">
    <property type="nucleotide sequence ID" value="NZ_JBBMFN010000031.1"/>
</dbReference>
<evidence type="ECO:0000313" key="5">
    <source>
        <dbReference type="Proteomes" id="UP001465426"/>
    </source>
</evidence>
<evidence type="ECO:0000256" key="1">
    <source>
        <dbReference type="ARBA" id="ARBA00022969"/>
    </source>
</evidence>
<protein>
    <submittedName>
        <fullName evidence="4">Spore coat protein</fullName>
    </submittedName>
</protein>
<keyword evidence="1" id="KW-0749">Sporulation</keyword>
<organism evidence="4 5">
    <name type="scientific">Niallia hominis</name>
    <dbReference type="NCBI Taxonomy" id="3133173"/>
    <lineage>
        <taxon>Bacteria</taxon>
        <taxon>Bacillati</taxon>
        <taxon>Bacillota</taxon>
        <taxon>Bacilli</taxon>
        <taxon>Bacillales</taxon>
        <taxon>Bacillaceae</taxon>
        <taxon>Niallia</taxon>
    </lineage>
</organism>
<dbReference type="PANTHER" id="PTHR39183">
    <property type="entry name" value="SPORE COAT PROTEIN F-LIKE PROTEIN YHCQ"/>
    <property type="match status" value="1"/>
</dbReference>